<dbReference type="SUPFAM" id="SSF103473">
    <property type="entry name" value="MFS general substrate transporter"/>
    <property type="match status" value="1"/>
</dbReference>
<feature type="transmembrane region" description="Helical" evidence="1">
    <location>
        <begin position="396"/>
        <end position="415"/>
    </location>
</feature>
<feature type="transmembrane region" description="Helical" evidence="1">
    <location>
        <begin position="311"/>
        <end position="332"/>
    </location>
</feature>
<reference evidence="2 3" key="1">
    <citation type="submission" date="2018-05" db="EMBL/GenBank/DDBJ databases">
        <title>A metagenomic window into the 2 km-deep terrestrial subsurface aquifer revealed taxonomically and functionally diverse microbial community comprising novel uncultured bacterial lineages.</title>
        <authorList>
            <person name="Kadnikov V.V."/>
            <person name="Mardanov A.V."/>
            <person name="Beletsky A.V."/>
            <person name="Banks D."/>
            <person name="Pimenov N.V."/>
            <person name="Frank Y.A."/>
            <person name="Karnachuk O.V."/>
            <person name="Ravin N.V."/>
        </authorList>
    </citation>
    <scope>NUCLEOTIDE SEQUENCE [LARGE SCALE GENOMIC DNA]</scope>
    <source>
        <strain evidence="2">BY5</strain>
    </source>
</reference>
<keyword evidence="1" id="KW-0812">Transmembrane</keyword>
<dbReference type="AlphaFoldDB" id="A0A367ZLZ3"/>
<dbReference type="InterPro" id="IPR036259">
    <property type="entry name" value="MFS_trans_sf"/>
</dbReference>
<dbReference type="InterPro" id="IPR011989">
    <property type="entry name" value="ARM-like"/>
</dbReference>
<feature type="transmembrane region" description="Helical" evidence="1">
    <location>
        <begin position="20"/>
        <end position="40"/>
    </location>
</feature>
<keyword evidence="1" id="KW-0472">Membrane</keyword>
<comment type="caution">
    <text evidence="2">The sequence shown here is derived from an EMBL/GenBank/DDBJ whole genome shotgun (WGS) entry which is preliminary data.</text>
</comment>
<evidence type="ECO:0000256" key="1">
    <source>
        <dbReference type="SAM" id="Phobius"/>
    </source>
</evidence>
<feature type="transmembrane region" description="Helical" evidence="1">
    <location>
        <begin position="239"/>
        <end position="257"/>
    </location>
</feature>
<dbReference type="Gene3D" id="1.25.10.10">
    <property type="entry name" value="Leucine-rich Repeat Variant"/>
    <property type="match status" value="2"/>
</dbReference>
<dbReference type="SMART" id="SM00567">
    <property type="entry name" value="EZ_HEAT"/>
    <property type="match status" value="2"/>
</dbReference>
<feature type="transmembrane region" description="Helical" evidence="1">
    <location>
        <begin position="369"/>
        <end position="389"/>
    </location>
</feature>
<sequence length="938" mass="104924">MKERLEQLLNIRPGEWRDLLTLWVFNSLIWTGLALGESVAETLFLKRVGVDLLPYMFILCSLVAIPLSLVFHEMQQRFGKIELSAILVGAAVASLGLCLTVIERGWMVFDLPIGFPFLYVLQNALATLLGAHFSILIASQFTTLDAKRLVPLILSGSVAGAMAGGVVVSLAAERFGVVNLLYLWMVLLAVALLWFMLFCRHRFAAPVGVEERETTPKYAVESWLERFWYEARAVLDSPLLLLLAASTLFMTISRYFIEYQYSEIFGAHFHDEVELATFFGRFTIISNVVALVFQSLITSRMIQWLGVSNANLFYPISTFLAFLGTTVSYTLWPGVYARFNQEGFRRAVFQPVSNLFYNAIPAKRRARSIAFNESIVIPVGSILAGALLIGVQSRPLAFSAVSLLICALWIALTWGQREVYSKSLLDLLKRSLIERFTHEEKDLGTLDPQTQVLVIEAMKDPNDDVAELAADLLIKFGSTTARLALLRQAATARPSLQKILLRKLSAFPSPDTKSFLLRCLASEDESVRLTTLQTLIRYPHDEEIRMRVSEFLESPDVRQQAAAAAAVIRGGDLVQMMKALLILQRLTFSKDPKEIILGIQTLGETRDERFWVNLRTYLSSPQPELRLAAMRSMDLMIQAGEVVEHLEILYRLLKDKVREIRALAIRIIGRVHHRQSIPHLIDALSDPSPRNRRLALEALSTYGAEVIPDLLMVIDDPQATLHGQLGAVRLLTLSQEPSIRQKLTSFGMQKIRTIFELKIDEGVVRTELPQPQAEFMAMVLAEKVQDLTRVVLALVAPEQNQAARTLFKSLYSANQESMSNAIEVLQTMGEGTLIYHLLPILEGLSFKQITDYGSRVFGIPRPDGRQVLGRHLKSLDQDIKEAAIYTVAAVGLTELTPAIRKIKETDIKTPSLQEVCDWALDQLGKAGLFSAPTAAMTP</sequence>
<feature type="transmembrane region" description="Helical" evidence="1">
    <location>
        <begin position="52"/>
        <end position="71"/>
    </location>
</feature>
<dbReference type="Proteomes" id="UP000252355">
    <property type="component" value="Unassembled WGS sequence"/>
</dbReference>
<feature type="transmembrane region" description="Helical" evidence="1">
    <location>
        <begin position="83"/>
        <end position="102"/>
    </location>
</feature>
<keyword evidence="1" id="KW-1133">Transmembrane helix</keyword>
<dbReference type="InterPro" id="IPR016024">
    <property type="entry name" value="ARM-type_fold"/>
</dbReference>
<dbReference type="EMBL" id="QOQW01000015">
    <property type="protein sequence ID" value="RCK79138.1"/>
    <property type="molecule type" value="Genomic_DNA"/>
</dbReference>
<protein>
    <submittedName>
        <fullName evidence="2">ATP/ADP translocase</fullName>
    </submittedName>
</protein>
<evidence type="ECO:0000313" key="3">
    <source>
        <dbReference type="Proteomes" id="UP000252355"/>
    </source>
</evidence>
<evidence type="ECO:0000313" key="2">
    <source>
        <dbReference type="EMBL" id="RCK79138.1"/>
    </source>
</evidence>
<dbReference type="SUPFAM" id="SSF48371">
    <property type="entry name" value="ARM repeat"/>
    <property type="match status" value="1"/>
</dbReference>
<feature type="transmembrane region" description="Helical" evidence="1">
    <location>
        <begin position="277"/>
        <end position="299"/>
    </location>
</feature>
<gene>
    <name evidence="2" type="ORF">OZSIB_0252</name>
</gene>
<dbReference type="Pfam" id="PF13646">
    <property type="entry name" value="HEAT_2"/>
    <property type="match status" value="1"/>
</dbReference>
<feature type="transmembrane region" description="Helical" evidence="1">
    <location>
        <begin position="177"/>
        <end position="197"/>
    </location>
</feature>
<feature type="transmembrane region" description="Helical" evidence="1">
    <location>
        <begin position="114"/>
        <end position="137"/>
    </location>
</feature>
<name>A0A367ZLZ3_9BACT</name>
<organism evidence="2 3">
    <name type="scientific">Candidatus Ozemobacter sibiricus</name>
    <dbReference type="NCBI Taxonomy" id="2268124"/>
    <lineage>
        <taxon>Bacteria</taxon>
        <taxon>Candidatus Ozemobacteria</taxon>
        <taxon>Candidatus Ozemobacterales</taxon>
        <taxon>Candidatus Ozemobacteraceae</taxon>
        <taxon>Candidatus Ozemobacter</taxon>
    </lineage>
</organism>
<feature type="transmembrane region" description="Helical" evidence="1">
    <location>
        <begin position="149"/>
        <end position="171"/>
    </location>
</feature>
<dbReference type="InterPro" id="IPR004155">
    <property type="entry name" value="PBS_lyase_HEAT"/>
</dbReference>
<accession>A0A367ZLZ3</accession>
<proteinExistence type="predicted"/>